<organism evidence="1 3">
    <name type="scientific">Bugula neritina</name>
    <name type="common">Brown bryozoan</name>
    <name type="synonym">Sertularia neritina</name>
    <dbReference type="NCBI Taxonomy" id="10212"/>
    <lineage>
        <taxon>Eukaryota</taxon>
        <taxon>Metazoa</taxon>
        <taxon>Spiralia</taxon>
        <taxon>Lophotrochozoa</taxon>
        <taxon>Bryozoa</taxon>
        <taxon>Gymnolaemata</taxon>
        <taxon>Cheilostomatida</taxon>
        <taxon>Flustrina</taxon>
        <taxon>Buguloidea</taxon>
        <taxon>Bugulidae</taxon>
        <taxon>Bugula</taxon>
    </lineage>
</organism>
<gene>
    <name evidence="2" type="ORF">EB796_004994</name>
    <name evidence="1" type="ORF">EB796_018903</name>
</gene>
<reference evidence="1 3" key="2">
    <citation type="submission" date="2020-06" db="EMBL/GenBank/DDBJ databases">
        <title>Draft genome of Bugula neritina, a colonial animal packing powerful symbionts and potential medicines.</title>
        <authorList>
            <person name="Rayko M."/>
        </authorList>
    </citation>
    <scope>NUCLEOTIDE SEQUENCE [LARGE SCALE GENOMIC DNA]</scope>
    <source>
        <strain evidence="1">Kwan_BN1</strain>
    </source>
</reference>
<evidence type="ECO:0000313" key="2">
    <source>
        <dbReference type="EMBL" id="KAF6036699.1"/>
    </source>
</evidence>
<name>A0A7J7JAZ3_BUGNE</name>
<dbReference type="EMBL" id="VXIV02002805">
    <property type="protein sequence ID" value="KAF6022801.1"/>
    <property type="molecule type" value="Genomic_DNA"/>
</dbReference>
<evidence type="ECO:0000313" key="3">
    <source>
        <dbReference type="Proteomes" id="UP000593567"/>
    </source>
</evidence>
<evidence type="ECO:0000313" key="1">
    <source>
        <dbReference type="EMBL" id="KAF6022801.1"/>
    </source>
</evidence>
<sequence length="93" mass="10001">MTPHSTCRHFVVPAVTLAVARTCAMQGMGVSYRTRQVSVCSLPAANYLAAIRARVSSATKQQRLLRTIPAGHKATKQLLPGANPGLYVTRPNL</sequence>
<accession>A0A7J7JAZ3</accession>
<comment type="caution">
    <text evidence="1">The sequence shown here is derived from an EMBL/GenBank/DDBJ whole genome shotgun (WGS) entry which is preliminary data.</text>
</comment>
<dbReference type="AlphaFoldDB" id="A0A7J7JAZ3"/>
<dbReference type="Proteomes" id="UP000593567">
    <property type="component" value="Unassembled WGS sequence"/>
</dbReference>
<keyword evidence="3" id="KW-1185">Reference proteome</keyword>
<reference evidence="1 3" key="1">
    <citation type="submission" date="2019-09" db="EMBL/GenBank/DDBJ databases">
        <authorList>
            <person name="Raiko M."/>
            <person name="Komissarov A."/>
            <person name="Rhodes A."/>
            <person name="Kliver S."/>
            <person name="Lim-Fong G."/>
            <person name="Kwan J."/>
            <person name="O'Brien S.J."/>
            <person name="Lopez J.V."/>
        </authorList>
    </citation>
    <scope>NUCLEOTIDE SEQUENCE [LARGE SCALE GENOMIC DNA]</scope>
    <source>
        <strain evidence="1">Kwan_BN1</strain>
    </source>
</reference>
<proteinExistence type="predicted"/>
<dbReference type="EMBL" id="VXIV02000687">
    <property type="protein sequence ID" value="KAF6036699.1"/>
    <property type="molecule type" value="Genomic_DNA"/>
</dbReference>
<protein>
    <submittedName>
        <fullName evidence="1">Uncharacterized protein</fullName>
    </submittedName>
</protein>